<organism evidence="1 2">
    <name type="scientific">Gimesia chilikensis</name>
    <dbReference type="NCBI Taxonomy" id="2605989"/>
    <lineage>
        <taxon>Bacteria</taxon>
        <taxon>Pseudomonadati</taxon>
        <taxon>Planctomycetota</taxon>
        <taxon>Planctomycetia</taxon>
        <taxon>Planctomycetales</taxon>
        <taxon>Planctomycetaceae</taxon>
        <taxon>Gimesia</taxon>
    </lineage>
</organism>
<dbReference type="AlphaFoldDB" id="A0A517PVK6"/>
<accession>A0A517PVK6</accession>
<dbReference type="OrthoDB" id="9804290at2"/>
<keyword evidence="2" id="KW-1185">Reference proteome</keyword>
<gene>
    <name evidence="1" type="ORF">HG66A1_52120</name>
</gene>
<reference evidence="1 2" key="1">
    <citation type="submission" date="2019-02" db="EMBL/GenBank/DDBJ databases">
        <title>Deep-cultivation of Planctomycetes and their phenomic and genomic characterization uncovers novel biology.</title>
        <authorList>
            <person name="Wiegand S."/>
            <person name="Jogler M."/>
            <person name="Boedeker C."/>
            <person name="Pinto D."/>
            <person name="Vollmers J."/>
            <person name="Rivas-Marin E."/>
            <person name="Kohn T."/>
            <person name="Peeters S.H."/>
            <person name="Heuer A."/>
            <person name="Rast P."/>
            <person name="Oberbeckmann S."/>
            <person name="Bunk B."/>
            <person name="Jeske O."/>
            <person name="Meyerdierks A."/>
            <person name="Storesund J.E."/>
            <person name="Kallscheuer N."/>
            <person name="Luecker S."/>
            <person name="Lage O.M."/>
            <person name="Pohl T."/>
            <person name="Merkel B.J."/>
            <person name="Hornburger P."/>
            <person name="Mueller R.-W."/>
            <person name="Bruemmer F."/>
            <person name="Labrenz M."/>
            <person name="Spormann A.M."/>
            <person name="Op den Camp H."/>
            <person name="Overmann J."/>
            <person name="Amann R."/>
            <person name="Jetten M.S.M."/>
            <person name="Mascher T."/>
            <person name="Medema M.H."/>
            <person name="Devos D.P."/>
            <person name="Kaster A.-K."/>
            <person name="Ovreas L."/>
            <person name="Rohde M."/>
            <person name="Galperin M.Y."/>
            <person name="Jogler C."/>
        </authorList>
    </citation>
    <scope>NUCLEOTIDE SEQUENCE [LARGE SCALE GENOMIC DNA]</scope>
    <source>
        <strain evidence="1 2">HG66A1</strain>
    </source>
</reference>
<protein>
    <submittedName>
        <fullName evidence="1">Uncharacterized protein</fullName>
    </submittedName>
</protein>
<proteinExistence type="predicted"/>
<dbReference type="EMBL" id="CP036266">
    <property type="protein sequence ID" value="QDT23395.1"/>
    <property type="molecule type" value="Genomic_DNA"/>
</dbReference>
<evidence type="ECO:0000313" key="2">
    <source>
        <dbReference type="Proteomes" id="UP000320421"/>
    </source>
</evidence>
<dbReference type="Proteomes" id="UP000320421">
    <property type="component" value="Chromosome"/>
</dbReference>
<dbReference type="RefSeq" id="WP_145190744.1">
    <property type="nucleotide sequence ID" value="NZ_CP036266.1"/>
</dbReference>
<sequence>MHRFYHIEEVDGVFETVLPPFDHTAWPDIVPEQGYVWISNPGLEIAGKLDSILSQALFQTDAIDLKSAIHRLEFDVSIPAADFLRFAESKFTQGIDFILSEKHQPAEFQWSSLPRHSWPDILAQNQITLVFHRPAGGEPSKIISPSGDILKKLIDRISSR</sequence>
<name>A0A517PVK6_9PLAN</name>
<evidence type="ECO:0000313" key="1">
    <source>
        <dbReference type="EMBL" id="QDT23395.1"/>
    </source>
</evidence>